<dbReference type="Gene3D" id="3.10.450.50">
    <property type="match status" value="1"/>
</dbReference>
<evidence type="ECO:0008006" key="3">
    <source>
        <dbReference type="Google" id="ProtNLM"/>
    </source>
</evidence>
<accession>A8RJQ9</accession>
<dbReference type="Proteomes" id="UP000005396">
    <property type="component" value="Unassembled WGS sequence"/>
</dbReference>
<protein>
    <recommendedName>
        <fullName evidence="3">Nuclear transport factor 2 family protein</fullName>
    </recommendedName>
</protein>
<dbReference type="AlphaFoldDB" id="A8RJQ9"/>
<dbReference type="PaxDb" id="411902-CLOBOL_00994"/>
<organism evidence="1 2">
    <name type="scientific">Enterocloster bolteae (strain ATCC BAA-613 / DSM 15670 / CCUG 46953 / JCM 12243 / WAL 16351)</name>
    <name type="common">Clostridium bolteae</name>
    <dbReference type="NCBI Taxonomy" id="411902"/>
    <lineage>
        <taxon>Bacteria</taxon>
        <taxon>Bacillati</taxon>
        <taxon>Bacillota</taxon>
        <taxon>Clostridia</taxon>
        <taxon>Lachnospirales</taxon>
        <taxon>Lachnospiraceae</taxon>
        <taxon>Enterocloster</taxon>
    </lineage>
</organism>
<dbReference type="HOGENOM" id="CLU_147933_0_0_9"/>
<comment type="caution">
    <text evidence="1">The sequence shown here is derived from an EMBL/GenBank/DDBJ whole genome shotgun (WGS) entry which is preliminary data.</text>
</comment>
<reference evidence="1 2" key="1">
    <citation type="submission" date="2007-08" db="EMBL/GenBank/DDBJ databases">
        <authorList>
            <person name="Fulton L."/>
            <person name="Clifton S."/>
            <person name="Fulton B."/>
            <person name="Xu J."/>
            <person name="Minx P."/>
            <person name="Pepin K.H."/>
            <person name="Johnson M."/>
            <person name="Thiruvilangam P."/>
            <person name="Bhonagiri V."/>
            <person name="Nash W.E."/>
            <person name="Mardis E.R."/>
            <person name="Wilson R.K."/>
        </authorList>
    </citation>
    <scope>NUCLEOTIDE SEQUENCE [LARGE SCALE GENOMIC DNA]</scope>
    <source>
        <strain evidence="2">ATCC BAA-613 / DSM 15670 / CCUG 46953 / JCM 12243 / WAL 16351</strain>
    </source>
</reference>
<evidence type="ECO:0000313" key="1">
    <source>
        <dbReference type="EMBL" id="EDP18632.1"/>
    </source>
</evidence>
<dbReference type="InterPro" id="IPR032710">
    <property type="entry name" value="NTF2-like_dom_sf"/>
</dbReference>
<sequence>MKMEDMDMTILESYIDCMQRGDEAALADLFNEYGVLHDSSLIKAGMDTLHLEGRMAVEMMFHHKFGFNGGPFPIHSVKYLDGNTVWYFITYNEHVVPVTAFLSGVDEDGKILRLNIYPL</sequence>
<proteinExistence type="predicted"/>
<gene>
    <name evidence="1" type="ORF">CLOBOL_00994</name>
</gene>
<evidence type="ECO:0000313" key="2">
    <source>
        <dbReference type="Proteomes" id="UP000005396"/>
    </source>
</evidence>
<name>A8RJQ9_ENTBW</name>
<reference evidence="1 2" key="2">
    <citation type="submission" date="2007-09" db="EMBL/GenBank/DDBJ databases">
        <title>Draft genome sequence of Clostridium bolteae (ATCC BAA-613).</title>
        <authorList>
            <person name="Sudarsanam P."/>
            <person name="Ley R."/>
            <person name="Guruge J."/>
            <person name="Turnbaugh P.J."/>
            <person name="Mahowald M."/>
            <person name="Liep D."/>
            <person name="Gordon J."/>
        </authorList>
    </citation>
    <scope>NUCLEOTIDE SEQUENCE [LARGE SCALE GENOMIC DNA]</scope>
    <source>
        <strain evidence="2">ATCC BAA-613 / DSM 15670 / CCUG 46953 / JCM 12243 / WAL 16351</strain>
    </source>
</reference>
<dbReference type="SUPFAM" id="SSF54427">
    <property type="entry name" value="NTF2-like"/>
    <property type="match status" value="1"/>
</dbReference>
<dbReference type="EMBL" id="ABCC02000011">
    <property type="protein sequence ID" value="EDP18632.1"/>
    <property type="molecule type" value="Genomic_DNA"/>
</dbReference>
<dbReference type="eggNOG" id="ENOG503417K">
    <property type="taxonomic scope" value="Bacteria"/>
</dbReference>